<gene>
    <name evidence="2" type="ORF">FGIG_05505</name>
</gene>
<proteinExistence type="predicted"/>
<protein>
    <submittedName>
        <fullName evidence="2">Retrovirus Pol polyprotein from type-1 retrotransposable element R2</fullName>
    </submittedName>
</protein>
<organism evidence="2 3">
    <name type="scientific">Fasciola gigantica</name>
    <name type="common">Giant liver fluke</name>
    <dbReference type="NCBI Taxonomy" id="46835"/>
    <lineage>
        <taxon>Eukaryota</taxon>
        <taxon>Metazoa</taxon>
        <taxon>Spiralia</taxon>
        <taxon>Lophotrochozoa</taxon>
        <taxon>Platyhelminthes</taxon>
        <taxon>Trematoda</taxon>
        <taxon>Digenea</taxon>
        <taxon>Plagiorchiida</taxon>
        <taxon>Echinostomata</taxon>
        <taxon>Echinostomatoidea</taxon>
        <taxon>Fasciolidae</taxon>
        <taxon>Fasciola</taxon>
    </lineage>
</organism>
<dbReference type="Pfam" id="PF00078">
    <property type="entry name" value="RVT_1"/>
    <property type="match status" value="1"/>
</dbReference>
<dbReference type="PROSITE" id="PS50878">
    <property type="entry name" value="RT_POL"/>
    <property type="match status" value="1"/>
</dbReference>
<evidence type="ECO:0000313" key="3">
    <source>
        <dbReference type="Proteomes" id="UP000316759"/>
    </source>
</evidence>
<dbReference type="PANTHER" id="PTHR37557:SF4">
    <property type="entry name" value="CCHC-TYPE DOMAIN-CONTAINING PROTEIN"/>
    <property type="match status" value="1"/>
</dbReference>
<dbReference type="AlphaFoldDB" id="A0A504YDH8"/>
<sequence length="353" mass="39254">MEEILMAANPNDGYQLPSSTISTLAYADDLVLFAHSPGALGLKLERVAAALRLAGMEINAAKSITFTISANTHNKNLCLENIAYTLDGVSIAAADTETRVKYLGLHFNWKGQISYKDTARLAGYCQELTSAPLKPQQRIHILRQVALPKLHHQLVLSSIHRRTLKAMDISCRHYVRRWLKLPQDTSTAFFHAKIGDGGLGLTSLATSIPLWRRTRLTKLITSEHPVVRDVVSICLTKALAVANEPVFVMGTVVNNKEEAAMAWKLAMYATSRQQRGRAQMDKLCRRGCGQTETLPHILQSCPAAHAARCVRHNRLAKSIAVSLRRKGYRVYEEPIIRTGTTYCKPDIMRARMG</sequence>
<evidence type="ECO:0000313" key="2">
    <source>
        <dbReference type="EMBL" id="TPP56100.1"/>
    </source>
</evidence>
<name>A0A504YDH8_FASGI</name>
<keyword evidence="3" id="KW-1185">Reference proteome</keyword>
<feature type="domain" description="Reverse transcriptase" evidence="1">
    <location>
        <begin position="1"/>
        <end position="107"/>
    </location>
</feature>
<dbReference type="EMBL" id="SUNJ01015024">
    <property type="protein sequence ID" value="TPP56100.1"/>
    <property type="molecule type" value="Genomic_DNA"/>
</dbReference>
<dbReference type="PANTHER" id="PTHR37557">
    <property type="entry name" value="115 KDA PROTEIN IN TYPE-1 RETROTRANSPOSABLE ELEMENT R1DM-LIKE PROTEIN-RELATED-RELATED"/>
    <property type="match status" value="1"/>
</dbReference>
<dbReference type="InterPro" id="IPR000477">
    <property type="entry name" value="RT_dom"/>
</dbReference>
<dbReference type="Proteomes" id="UP000316759">
    <property type="component" value="Unassembled WGS sequence"/>
</dbReference>
<reference evidence="2 3" key="1">
    <citation type="submission" date="2019-04" db="EMBL/GenBank/DDBJ databases">
        <title>Annotation for the trematode Fasciola gigantica.</title>
        <authorList>
            <person name="Choi Y.-J."/>
        </authorList>
    </citation>
    <scope>NUCLEOTIDE SEQUENCE [LARGE SCALE GENOMIC DNA]</scope>
    <source>
        <strain evidence="2">Uganda_cow_1</strain>
    </source>
</reference>
<comment type="caution">
    <text evidence="2">The sequence shown here is derived from an EMBL/GenBank/DDBJ whole genome shotgun (WGS) entry which is preliminary data.</text>
</comment>
<dbReference type="OrthoDB" id="6286681at2759"/>
<dbReference type="STRING" id="46835.A0A504YDH8"/>
<accession>A0A504YDH8</accession>
<evidence type="ECO:0000259" key="1">
    <source>
        <dbReference type="PROSITE" id="PS50878"/>
    </source>
</evidence>